<keyword evidence="2" id="KW-0547">Nucleotide-binding</keyword>
<dbReference type="InterPro" id="IPR045086">
    <property type="entry name" value="OBG_GTPase"/>
</dbReference>
<evidence type="ECO:0000256" key="1">
    <source>
        <dbReference type="ARBA" id="ARBA00007699"/>
    </source>
</evidence>
<dbReference type="GO" id="GO:0000287">
    <property type="term" value="F:magnesium ion binding"/>
    <property type="evidence" value="ECO:0007669"/>
    <property type="project" value="InterPro"/>
</dbReference>
<feature type="compositionally biased region" description="Basic and acidic residues" evidence="4">
    <location>
        <begin position="579"/>
        <end position="590"/>
    </location>
</feature>
<dbReference type="InterPro" id="IPR006169">
    <property type="entry name" value="GTP1_OBG_dom"/>
</dbReference>
<dbReference type="Proteomes" id="UP000789831">
    <property type="component" value="Unassembled WGS sequence"/>
</dbReference>
<dbReference type="InterPro" id="IPR014100">
    <property type="entry name" value="GTP-bd_Obg/CgtA"/>
</dbReference>
<dbReference type="Pfam" id="PF01926">
    <property type="entry name" value="MMR_HSR1"/>
    <property type="match status" value="1"/>
</dbReference>
<dbReference type="InterPro" id="IPR006073">
    <property type="entry name" value="GTP-bd"/>
</dbReference>
<sequence>MISEEQEKSTYDVTEIDGEIVLKPRERNVYYKLRDKGRNFVDFARVTVAAGKGGDGCVSFLRSRTMPKGPPSGGNGGYGGNVTFYASRNHTSLHYLPRSIRAGHGEPGKGDLKHGKAGKDVTLPIPLGTIIREVDPPSKKEDDDDESISSLLYIDRQAAREKRREETWVHYPHYADKNQLGSFFLEAEKMLEEERRHQRSQKQFSRQQKLELDLSVEDEQHLITRGGVGGKGNPYFLTNENRSPKFATKGQPGETKHLVLELKAIADAGLVGLPNAGKSTFLTAVSNAHPKIAPYPFTTLNPYIGTVDYHDKFQLTIADIPGLIKGAHKNIGLGHSFLRHVERSKVLVYVIDLATERPWEDFRVLQNELEKYRTGLTLRPSMVVANKADVGDIAKKNLPLFEEKIKGNSGSEIDRDLLIVPVSAKYRKNIAKHSFSIKELARTLITQTLNTKNLTALRPVTELPKKKQAFKLQVFLSQPKNLHLRFELTVHEDEGDRFELDFSTKRKSPRSAKRDALVDIKPQEEVKKTKKLSTNRKKNVLPIEEDGEEKSLTKGSVKKEEKEPGMESAGLNDPIVIDLSKEEEYDKEEIFNGELSDPPHDDLEDKNDSHLPSTSFIDAQNPVANTDNNRVGKPKQRIPSPHETKSSSSLSNGSDEDKSTKKSKAASTKCTKNNSIKKLNRNIVSTASTIVTKRASSSSSSSKDESLVDRAITRARNIGLSRSRSSYGNNTSLRDLLKNSGINSARSVRIGLSRKSKVESPISVTKEQ</sequence>
<dbReference type="InterPro" id="IPR031167">
    <property type="entry name" value="G_OBG"/>
</dbReference>
<comment type="similarity">
    <text evidence="1">Belongs to the TRAFAC class OBG-HflX-like GTPase superfamily. OBG GTPase family.</text>
</comment>
<comment type="caution">
    <text evidence="7">The sequence shown here is derived from an EMBL/GenBank/DDBJ whole genome shotgun (WGS) entry which is preliminary data.</text>
</comment>
<dbReference type="InterPro" id="IPR027417">
    <property type="entry name" value="P-loop_NTPase"/>
</dbReference>
<reference evidence="7" key="1">
    <citation type="submission" date="2021-06" db="EMBL/GenBank/DDBJ databases">
        <authorList>
            <person name="Kallberg Y."/>
            <person name="Tangrot J."/>
            <person name="Rosling A."/>
        </authorList>
    </citation>
    <scope>NUCLEOTIDE SEQUENCE</scope>
    <source>
        <strain evidence="7">MT106</strain>
    </source>
</reference>
<dbReference type="SUPFAM" id="SSF52540">
    <property type="entry name" value="P-loop containing nucleoside triphosphate hydrolases"/>
    <property type="match status" value="1"/>
</dbReference>
<feature type="domain" description="OBG-type G" evidence="5">
    <location>
        <begin position="266"/>
        <end position="442"/>
    </location>
</feature>
<feature type="compositionally biased region" description="Basic and acidic residues" evidence="4">
    <location>
        <begin position="549"/>
        <end position="565"/>
    </location>
</feature>
<name>A0A9N8YVY7_9GLOM</name>
<dbReference type="PANTHER" id="PTHR11702:SF31">
    <property type="entry name" value="MITOCHONDRIAL RIBOSOME-ASSOCIATED GTPASE 2"/>
    <property type="match status" value="1"/>
</dbReference>
<dbReference type="GO" id="GO:0042254">
    <property type="term" value="P:ribosome biogenesis"/>
    <property type="evidence" value="ECO:0007669"/>
    <property type="project" value="UniProtKB-UniRule"/>
</dbReference>
<gene>
    <name evidence="7" type="ORF">AGERDE_LOCUS1761</name>
</gene>
<dbReference type="CDD" id="cd01898">
    <property type="entry name" value="Obg"/>
    <property type="match status" value="1"/>
</dbReference>
<dbReference type="SUPFAM" id="SSF82051">
    <property type="entry name" value="Obg GTP-binding protein N-terminal domain"/>
    <property type="match status" value="1"/>
</dbReference>
<accession>A0A9N8YVY7</accession>
<organism evidence="7 8">
    <name type="scientific">Ambispora gerdemannii</name>
    <dbReference type="NCBI Taxonomy" id="144530"/>
    <lineage>
        <taxon>Eukaryota</taxon>
        <taxon>Fungi</taxon>
        <taxon>Fungi incertae sedis</taxon>
        <taxon>Mucoromycota</taxon>
        <taxon>Glomeromycotina</taxon>
        <taxon>Glomeromycetes</taxon>
        <taxon>Archaeosporales</taxon>
        <taxon>Ambisporaceae</taxon>
        <taxon>Ambispora</taxon>
    </lineage>
</organism>
<dbReference type="PRINTS" id="PR00326">
    <property type="entry name" value="GTP1OBG"/>
</dbReference>
<dbReference type="Gene3D" id="3.40.50.300">
    <property type="entry name" value="P-loop containing nucleotide triphosphate hydrolases"/>
    <property type="match status" value="1"/>
</dbReference>
<proteinExistence type="inferred from homology"/>
<dbReference type="GO" id="GO:0003924">
    <property type="term" value="F:GTPase activity"/>
    <property type="evidence" value="ECO:0007669"/>
    <property type="project" value="InterPro"/>
</dbReference>
<dbReference type="HAMAP" id="MF_01454">
    <property type="entry name" value="GTPase_Obg"/>
    <property type="match status" value="1"/>
</dbReference>
<evidence type="ECO:0000313" key="8">
    <source>
        <dbReference type="Proteomes" id="UP000789831"/>
    </source>
</evidence>
<evidence type="ECO:0000313" key="7">
    <source>
        <dbReference type="EMBL" id="CAG8451543.1"/>
    </source>
</evidence>
<feature type="domain" description="Obg" evidence="6">
    <location>
        <begin position="38"/>
        <end position="265"/>
    </location>
</feature>
<evidence type="ECO:0000256" key="4">
    <source>
        <dbReference type="SAM" id="MobiDB-lite"/>
    </source>
</evidence>
<dbReference type="EMBL" id="CAJVPL010000129">
    <property type="protein sequence ID" value="CAG8451543.1"/>
    <property type="molecule type" value="Genomic_DNA"/>
</dbReference>
<keyword evidence="8" id="KW-1185">Reference proteome</keyword>
<feature type="compositionally biased region" description="Basic and acidic residues" evidence="4">
    <location>
        <begin position="597"/>
        <end position="609"/>
    </location>
</feature>
<protein>
    <submittedName>
        <fullName evidence="7">6555_t:CDS:1</fullName>
    </submittedName>
</protein>
<dbReference type="GO" id="GO:0005739">
    <property type="term" value="C:mitochondrion"/>
    <property type="evidence" value="ECO:0007669"/>
    <property type="project" value="TreeGrafter"/>
</dbReference>
<dbReference type="InterPro" id="IPR036726">
    <property type="entry name" value="GTP1_OBG_dom_sf"/>
</dbReference>
<feature type="compositionally biased region" description="Basic residues" evidence="4">
    <location>
        <begin position="528"/>
        <end position="539"/>
    </location>
</feature>
<evidence type="ECO:0000256" key="2">
    <source>
        <dbReference type="ARBA" id="ARBA00022741"/>
    </source>
</evidence>
<dbReference type="Gene3D" id="2.70.210.12">
    <property type="entry name" value="GTP1/OBG domain"/>
    <property type="match status" value="1"/>
</dbReference>
<keyword evidence="3" id="KW-0342">GTP-binding</keyword>
<evidence type="ECO:0000259" key="6">
    <source>
        <dbReference type="PROSITE" id="PS51883"/>
    </source>
</evidence>
<dbReference type="AlphaFoldDB" id="A0A9N8YVY7"/>
<dbReference type="Pfam" id="PF01018">
    <property type="entry name" value="GTP1_OBG"/>
    <property type="match status" value="2"/>
</dbReference>
<evidence type="ECO:0000256" key="3">
    <source>
        <dbReference type="ARBA" id="ARBA00023134"/>
    </source>
</evidence>
<feature type="compositionally biased region" description="Polar residues" evidence="4">
    <location>
        <begin position="610"/>
        <end position="629"/>
    </location>
</feature>
<dbReference type="PROSITE" id="PS51883">
    <property type="entry name" value="OBG"/>
    <property type="match status" value="1"/>
</dbReference>
<evidence type="ECO:0000259" key="5">
    <source>
        <dbReference type="PROSITE" id="PS51710"/>
    </source>
</evidence>
<dbReference type="PANTHER" id="PTHR11702">
    <property type="entry name" value="DEVELOPMENTALLY REGULATED GTP-BINDING PROTEIN-RELATED"/>
    <property type="match status" value="1"/>
</dbReference>
<feature type="region of interest" description="Disordered" evidence="4">
    <location>
        <begin position="526"/>
        <end position="674"/>
    </location>
</feature>
<dbReference type="PROSITE" id="PS51710">
    <property type="entry name" value="G_OBG"/>
    <property type="match status" value="1"/>
</dbReference>
<dbReference type="GO" id="GO:0005525">
    <property type="term" value="F:GTP binding"/>
    <property type="evidence" value="ECO:0007669"/>
    <property type="project" value="UniProtKB-KW"/>
</dbReference>
<dbReference type="OrthoDB" id="347018at2759"/>